<feature type="compositionally biased region" description="Polar residues" evidence="1">
    <location>
        <begin position="1768"/>
        <end position="1783"/>
    </location>
</feature>
<organism evidence="2 3">
    <name type="scientific">Nannochloropsis gaditana</name>
    <dbReference type="NCBI Taxonomy" id="72520"/>
    <lineage>
        <taxon>Eukaryota</taxon>
        <taxon>Sar</taxon>
        <taxon>Stramenopiles</taxon>
        <taxon>Ochrophyta</taxon>
        <taxon>Eustigmatophyceae</taxon>
        <taxon>Eustigmatales</taxon>
        <taxon>Monodopsidaceae</taxon>
        <taxon>Nannochloropsis</taxon>
    </lineage>
</organism>
<feature type="compositionally biased region" description="Polar residues" evidence="1">
    <location>
        <begin position="1746"/>
        <end position="1755"/>
    </location>
</feature>
<feature type="region of interest" description="Disordered" evidence="1">
    <location>
        <begin position="1863"/>
        <end position="1884"/>
    </location>
</feature>
<feature type="compositionally biased region" description="Low complexity" evidence="1">
    <location>
        <begin position="1757"/>
        <end position="1767"/>
    </location>
</feature>
<evidence type="ECO:0000313" key="3">
    <source>
        <dbReference type="Proteomes" id="UP000019335"/>
    </source>
</evidence>
<sequence>MKGATLGYTSHSRKSGDGSGKTSSKLMKEAGSWVADGEEAADVISTREKVVREARKRGTPKDVESVAIELLAREQHEACWLRQEKASLLAQLERARRKAGHLQSQLSGSMQESQSKKLLDSRLLSRRLSLRDTDEAKSVVDLIRAIHSYGAESAAGGLPPAEGSTVALDQVQAREGRRNLNRALRCLVMDNFCHVNTCIAEVVKFTDRQYQRESALNDQDAGLEPLNMQMVFVEGESLIFRVMGMRLQPRDVYSLCSLEEDLPDAGWGLKTLLAVSDIPVIISTPFQLRLDSAERGPRGVLCPEWVASLDAETPQGEAIIPPSYRARIKDNCTFIYAPLRESAKELLRSADMEPFEGLALAFLERARKLDMMLVSYEGPAEVKVVRNIQHEVELRPTCVPEEGKATGATRLAALKSSVRLVAHRVADCVVRCSKSTRIPDRNHQEDGQSGTSLYRLHEFQIALESSEGHGTPARTQIALAFPLGADGFPITEDIRRRKHHGNVHTEFIYCQMPVPCAGKLPFALQADFDMTSDTLGLHPTSSWNRWLLSCSVHLFVIATIADPTLCEAVDRYTPRIEEMPKGGLWSGLWELLDRLLQRHVRVRTESGLMVSRAQAVLRPPSLSSAFISDALLQEVTGGRKHFVDAATLDASTVKGDAQGEGRVCDLDIVLECVARLVAKSQWGRDASTLQQLWRFVAEQMAEDRKDVTPTSRRLLRTLPLYPVRGRGMRAFEGATPLFFGLDRKVRVALDTCGPHVRAEVAPELDFDCLRGSRGAEYTDLLKHAIQAIGIKEAKIEDLQSVLRRLLTQKQVLHPPSTPNEISNQGPVSMVNSDMFWALRSLVVEGMGYASLQEFVGNKSLSVPVLRLQSDGALGRRTTDLNVADASIGRFVTPCFLGVSLTRTPEDAVALLKTAASWTQDLDNHHVGDLLSAPTSATKSWGMMLQWEDCVRRELKVDGGTNRRWQGFFQNIISPQTLVDEAMKGLVSPTTTLADRQAFSGLLQLYKERYPLVFQEVRAAHRVSSARFLEILQDPLFSQNAQKFLKLSQGILDACLELVVDAKYDVSTHFRKELMALLPMPETEECPEICQLQDLVYYNKVDVDSPHTVALVMHVLTRQLVQHGHLVDFEPQDFPSSATHETLKVSPPGQALKITKKGSEKWAFLLKALFWKALENMTRSYHQVGSSGDTKQSGRNVVSQEGELVLLEDYCRHYGVWAASLGALCNGAPACYPLRYAVWTLEDPISSLVVESAHAKNMSVTVIALDKEIGDSLGPDQDGSSDIVHRLFVDTLGVSEGRIRKRYLLMLQEALERWSHVAGPMPRDVEALYRALAVAAGLAHSSSASQVDPDGTPETRIRTKNAAVCFEFSTIPVLDMNFKVTSLTVLSAGAAAVAAASEDFLSGRVLHMRPNGGGASNLCVLGNGNIAKAGPQPLVGVAASGDSDDSALDWFYRDFFPSRCLHPAIFSLLKQLDPVLLPRLAIAKPRPSFLESYGDTTSTMVSVLRAMKLDVVNAARLLCEVYAGSSLPHTELARYWANVIELRDLVLAELWKAEGQDRNEELIETVRTSLRLPLCAKTQPPGHGAGGSRDRRAPVPMANALQRAENQYPIYLGSLLGIDLEVSDKHHEQISGMVKHPGTTRESSWHRASRAEDGFTKVEESCYWERFLLALGVVPLTEAQLPLIPTQVLNKVFLALAKFNGLLNSTEPTVASKYNIWHTYHVLYRAVDGNMYLTRYKGLRSATAPGTENCGGQSFHHTALTGTGTVTTSAHKQQQHPQQVNEEPQSQSQQQHQQQQQQQQQTTATSQAATNGTFSYYGTSALPSVSPYLPTSSYPFSVASSSYGTGTAPRPPPVELHTGFAPPPVKRQRSPACSHAPTQHNSKTQIASIRPKPLVWCLQCPPSLHHRSNRRRERSRRVRSKTDRILFAFDWLLITDRKVYEHSFNHTKEKTRIRL</sequence>
<keyword evidence="3" id="KW-1185">Reference proteome</keyword>
<dbReference type="OrthoDB" id="10290894at2759"/>
<proteinExistence type="predicted"/>
<feature type="region of interest" description="Disordered" evidence="1">
    <location>
        <begin position="1746"/>
        <end position="1805"/>
    </location>
</feature>
<dbReference type="Proteomes" id="UP000019335">
    <property type="component" value="Chromosome 8"/>
</dbReference>
<dbReference type="InterPro" id="IPR052957">
    <property type="entry name" value="Auxin_embryo_med"/>
</dbReference>
<protein>
    <submittedName>
        <fullName evidence="2">Uncharacterized protein</fullName>
    </submittedName>
</protein>
<evidence type="ECO:0000313" key="2">
    <source>
        <dbReference type="EMBL" id="EWM26770.1"/>
    </source>
</evidence>
<name>W7TID1_9STRA</name>
<gene>
    <name evidence="2" type="ORF">Naga_100001g139</name>
</gene>
<accession>W7TID1</accession>
<evidence type="ECO:0000256" key="1">
    <source>
        <dbReference type="SAM" id="MobiDB-lite"/>
    </source>
</evidence>
<comment type="caution">
    <text evidence="2">The sequence shown here is derived from an EMBL/GenBank/DDBJ whole genome shotgun (WGS) entry which is preliminary data.</text>
</comment>
<feature type="compositionally biased region" description="Low complexity" evidence="1">
    <location>
        <begin position="1784"/>
        <end position="1805"/>
    </location>
</feature>
<dbReference type="EMBL" id="AZIL01000609">
    <property type="protein sequence ID" value="EWM26770.1"/>
    <property type="molecule type" value="Genomic_DNA"/>
</dbReference>
<feature type="compositionally biased region" description="Polar residues" evidence="1">
    <location>
        <begin position="1875"/>
        <end position="1884"/>
    </location>
</feature>
<dbReference type="PANTHER" id="PTHR32387">
    <property type="entry name" value="WU:FJ29H11"/>
    <property type="match status" value="1"/>
</dbReference>
<reference evidence="2 3" key="1">
    <citation type="journal article" date="2014" name="Mol. Plant">
        <title>Chromosome Scale Genome Assembly and Transcriptome Profiling of Nannochloropsis gaditana in Nitrogen Depletion.</title>
        <authorList>
            <person name="Corteggiani Carpinelli E."/>
            <person name="Telatin A."/>
            <person name="Vitulo N."/>
            <person name="Forcato C."/>
            <person name="D'Angelo M."/>
            <person name="Schiavon R."/>
            <person name="Vezzi A."/>
            <person name="Giacometti G.M."/>
            <person name="Morosinotto T."/>
            <person name="Valle G."/>
        </authorList>
    </citation>
    <scope>NUCLEOTIDE SEQUENCE [LARGE SCALE GENOMIC DNA]</scope>
    <source>
        <strain evidence="2 3">B-31</strain>
    </source>
</reference>
<dbReference type="PANTHER" id="PTHR32387:SF0">
    <property type="entry name" value="PROTEIN NO VEIN"/>
    <property type="match status" value="1"/>
</dbReference>
<feature type="region of interest" description="Disordered" evidence="1">
    <location>
        <begin position="1"/>
        <end position="30"/>
    </location>
</feature>